<keyword evidence="2" id="KW-0677">Repeat</keyword>
<dbReference type="PANTHER" id="PTHR24409">
    <property type="entry name" value="ZINC FINGER PROTEIN 142"/>
    <property type="match status" value="1"/>
</dbReference>
<dbReference type="GO" id="GO:0008270">
    <property type="term" value="F:zinc ion binding"/>
    <property type="evidence" value="ECO:0007669"/>
    <property type="project" value="UniProtKB-KW"/>
</dbReference>
<reference evidence="8 9" key="1">
    <citation type="journal article" date="2019" name="Commun. Biol.">
        <title>The bagworm genome reveals a unique fibroin gene that provides high tensile strength.</title>
        <authorList>
            <person name="Kono N."/>
            <person name="Nakamura H."/>
            <person name="Ohtoshi R."/>
            <person name="Tomita M."/>
            <person name="Numata K."/>
            <person name="Arakawa K."/>
        </authorList>
    </citation>
    <scope>NUCLEOTIDE SEQUENCE [LARGE SCALE GENOMIC DNA]</scope>
</reference>
<dbReference type="PROSITE" id="PS00028">
    <property type="entry name" value="ZINC_FINGER_C2H2_1"/>
    <property type="match status" value="2"/>
</dbReference>
<dbReference type="OrthoDB" id="7285826at2759"/>
<evidence type="ECO:0000256" key="6">
    <source>
        <dbReference type="SAM" id="MobiDB-lite"/>
    </source>
</evidence>
<evidence type="ECO:0000256" key="5">
    <source>
        <dbReference type="PROSITE-ProRule" id="PRU00042"/>
    </source>
</evidence>
<evidence type="ECO:0000313" key="9">
    <source>
        <dbReference type="Proteomes" id="UP000299102"/>
    </source>
</evidence>
<keyword evidence="9" id="KW-1185">Reference proteome</keyword>
<gene>
    <name evidence="8" type="primary">ZNF555</name>
    <name evidence="8" type="ORF">EVAR_92844_1</name>
</gene>
<comment type="caution">
    <text evidence="8">The sequence shown here is derived from an EMBL/GenBank/DDBJ whole genome shotgun (WGS) entry which is preliminary data.</text>
</comment>
<dbReference type="PROSITE" id="PS50157">
    <property type="entry name" value="ZINC_FINGER_C2H2_2"/>
    <property type="match status" value="1"/>
</dbReference>
<accession>A0A4C1TCX6</accession>
<evidence type="ECO:0000256" key="1">
    <source>
        <dbReference type="ARBA" id="ARBA00022723"/>
    </source>
</evidence>
<evidence type="ECO:0000256" key="4">
    <source>
        <dbReference type="ARBA" id="ARBA00022833"/>
    </source>
</evidence>
<evidence type="ECO:0000256" key="2">
    <source>
        <dbReference type="ARBA" id="ARBA00022737"/>
    </source>
</evidence>
<evidence type="ECO:0000313" key="8">
    <source>
        <dbReference type="EMBL" id="GBP11308.1"/>
    </source>
</evidence>
<proteinExistence type="predicted"/>
<dbReference type="GO" id="GO:0000977">
    <property type="term" value="F:RNA polymerase II transcription regulatory region sequence-specific DNA binding"/>
    <property type="evidence" value="ECO:0007669"/>
    <property type="project" value="TreeGrafter"/>
</dbReference>
<dbReference type="GO" id="GO:0005634">
    <property type="term" value="C:nucleus"/>
    <property type="evidence" value="ECO:0007669"/>
    <property type="project" value="TreeGrafter"/>
</dbReference>
<dbReference type="Gene3D" id="3.30.160.60">
    <property type="entry name" value="Classic Zinc Finger"/>
    <property type="match status" value="1"/>
</dbReference>
<name>A0A4C1TCX6_EUMVA</name>
<dbReference type="SMART" id="SM00355">
    <property type="entry name" value="ZnF_C2H2"/>
    <property type="match status" value="11"/>
</dbReference>
<keyword evidence="1" id="KW-0479">Metal-binding</keyword>
<dbReference type="PANTHER" id="PTHR24409:SF413">
    <property type="entry name" value="DATILOGRAFO, ISOFORM A-RELATED"/>
    <property type="match status" value="1"/>
</dbReference>
<dbReference type="GO" id="GO:0000981">
    <property type="term" value="F:DNA-binding transcription factor activity, RNA polymerase II-specific"/>
    <property type="evidence" value="ECO:0007669"/>
    <property type="project" value="TreeGrafter"/>
</dbReference>
<feature type="compositionally biased region" description="Basic and acidic residues" evidence="6">
    <location>
        <begin position="790"/>
        <end position="799"/>
    </location>
</feature>
<sequence>MVEETNTSIEHVENEEDVEMISENETDMDSQASISAVSQSSTKIYKIYRCSTCGLYSNSNYNFHQHITDANVLDYKTCQLCNFIFTPKSLQYHMKHHEKPDYTIDNIQVVEFDGKTLLGEGTSTKNSDAVDDTDMSVTGSIDSNELEKSDYILFKCMQCDVCVRTMCGAYKHTFYTSHMKIDAKECPHCNYKFNASNLTGHEKMHTKLYREPKAGMPISGEVHFSDIKAEVGLNKIPRKSASDKYTLYKCVQCELCMHNKKSAIKHSASNLHLADLKVEIIEFGEEPELEKSVNRKRKHDGHTDEDLPELVEKEARLFKCSCGLHFLNENSVEKHLRVCGKDDTITKQSCSKCGLKFTTESLFSHLCTHHGNVKYKYKYEIVEMPPSLATELIVLYKCSKCDTHFLACNGAKKHLSSCRGPESRKISRECDKCGLYFHFKLLMEHRMYHHILTKSIVNYEYKIVNVSDSTDESDTENNKLYKCLACAIHFLKKPSIEEHLKIPHRTKMDINTLDCEVCSLTFTLRTLIGHKKIHHEKYNVDEFEIHEYDSNSKMEVAMKRHPINAVPENTITVALNKCSEEDINASNIDDSLEDTNAEVSSATREKKKEVSNILYKCSECNVHYLKESTVYKHTIKNHQRIHPSDIFECKHCGLNFRALTLTPHTRQHHYDNNFKLKDFIIHEYEPLTRETILKNKKSTPRIIIYNAADGEKNVDSCEKVDKSNEEGRECVPANGIKNCGDPNKTIEQANSNDQKPIDIAEVNKVSSTMTNENEDVSFSNCMGGKHKSKHNDLGKSVTEVETHASEKSIRNFIIFES</sequence>
<evidence type="ECO:0000256" key="3">
    <source>
        <dbReference type="ARBA" id="ARBA00022771"/>
    </source>
</evidence>
<dbReference type="InterPro" id="IPR013087">
    <property type="entry name" value="Znf_C2H2_type"/>
</dbReference>
<dbReference type="EMBL" id="BGZK01000046">
    <property type="protein sequence ID" value="GBP11308.1"/>
    <property type="molecule type" value="Genomic_DNA"/>
</dbReference>
<feature type="region of interest" description="Disordered" evidence="6">
    <location>
        <begin position="776"/>
        <end position="799"/>
    </location>
</feature>
<dbReference type="Proteomes" id="UP000299102">
    <property type="component" value="Unassembled WGS sequence"/>
</dbReference>
<keyword evidence="4" id="KW-0862">Zinc</keyword>
<feature type="domain" description="C2H2-type" evidence="7">
    <location>
        <begin position="615"/>
        <end position="643"/>
    </location>
</feature>
<dbReference type="AlphaFoldDB" id="A0A4C1TCX6"/>
<organism evidence="8 9">
    <name type="scientific">Eumeta variegata</name>
    <name type="common">Bagworm moth</name>
    <name type="synonym">Eumeta japonica</name>
    <dbReference type="NCBI Taxonomy" id="151549"/>
    <lineage>
        <taxon>Eukaryota</taxon>
        <taxon>Metazoa</taxon>
        <taxon>Ecdysozoa</taxon>
        <taxon>Arthropoda</taxon>
        <taxon>Hexapoda</taxon>
        <taxon>Insecta</taxon>
        <taxon>Pterygota</taxon>
        <taxon>Neoptera</taxon>
        <taxon>Endopterygota</taxon>
        <taxon>Lepidoptera</taxon>
        <taxon>Glossata</taxon>
        <taxon>Ditrysia</taxon>
        <taxon>Tineoidea</taxon>
        <taxon>Psychidae</taxon>
        <taxon>Oiketicinae</taxon>
        <taxon>Eumeta</taxon>
    </lineage>
</organism>
<protein>
    <submittedName>
        <fullName evidence="8">Zinc finger protein 555</fullName>
    </submittedName>
</protein>
<dbReference type="STRING" id="151549.A0A4C1TCX6"/>
<keyword evidence="3 5" id="KW-0863">Zinc-finger</keyword>
<evidence type="ECO:0000259" key="7">
    <source>
        <dbReference type="PROSITE" id="PS50157"/>
    </source>
</evidence>